<evidence type="ECO:0000313" key="6">
    <source>
        <dbReference type="Proteomes" id="UP001149954"/>
    </source>
</evidence>
<comment type="caution">
    <text evidence="5">The sequence shown here is derived from an EMBL/GenBank/DDBJ whole genome shotgun (WGS) entry which is preliminary data.</text>
</comment>
<dbReference type="AlphaFoldDB" id="A0A9W9XIJ9"/>
<comment type="pathway">
    <text evidence="1">Secondary metabolite biosynthesis.</text>
</comment>
<organism evidence="5 6">
    <name type="scientific">Penicillium fimorum</name>
    <dbReference type="NCBI Taxonomy" id="1882269"/>
    <lineage>
        <taxon>Eukaryota</taxon>
        <taxon>Fungi</taxon>
        <taxon>Dikarya</taxon>
        <taxon>Ascomycota</taxon>
        <taxon>Pezizomycotina</taxon>
        <taxon>Eurotiomycetes</taxon>
        <taxon>Eurotiomycetidae</taxon>
        <taxon>Eurotiales</taxon>
        <taxon>Aspergillaceae</taxon>
        <taxon>Penicillium</taxon>
    </lineage>
</organism>
<keyword evidence="2" id="KW-0808">Transferase</keyword>
<protein>
    <submittedName>
        <fullName evidence="5">Uncharacterized protein</fullName>
    </submittedName>
</protein>
<evidence type="ECO:0000256" key="2">
    <source>
        <dbReference type="ARBA" id="ARBA00022679"/>
    </source>
</evidence>
<proteinExistence type="inferred from homology"/>
<keyword evidence="6" id="KW-1185">Reference proteome</keyword>
<dbReference type="PANTHER" id="PTHR35897:SF1">
    <property type="entry name" value="METHYLTRANSFERASE AUSD"/>
    <property type="match status" value="1"/>
</dbReference>
<name>A0A9W9XIJ9_9EURO</name>
<dbReference type="SUPFAM" id="SSF53335">
    <property type="entry name" value="S-adenosyl-L-methionine-dependent methyltransferases"/>
    <property type="match status" value="1"/>
</dbReference>
<dbReference type="Proteomes" id="UP001149954">
    <property type="component" value="Unassembled WGS sequence"/>
</dbReference>
<dbReference type="Gene3D" id="3.40.50.150">
    <property type="entry name" value="Vaccinia Virus protein VP39"/>
    <property type="match status" value="1"/>
</dbReference>
<dbReference type="InterPro" id="IPR029063">
    <property type="entry name" value="SAM-dependent_MTases_sf"/>
</dbReference>
<sequence>MHPDNQLEAAIKNGFNPKSLMALELTTVNEPVRTILEKYSNIPAAQILQHVTDLRDRAFKVFPYACIGQASFLELSIASSPLYSEMLERVKKGEKLLDLGCAFGQELRQLIYDGAAPENLYASDLRPEFLDLGHDLFLDRQTSKINLIPADVLNDNSDLVTKLTGQLGVVYISLFLHVFDFDTQIAVVKRVFSLLADKPGSLLVCRVVACRDQEVLNKTTAHLLPYYYHDLASWNRLLERVGEETGLKLEVKSWEQEDALAKKHPLPGIYMLGSSIRRV</sequence>
<dbReference type="InterPro" id="IPR051654">
    <property type="entry name" value="Meroterpenoid_MTases"/>
</dbReference>
<evidence type="ECO:0000313" key="5">
    <source>
        <dbReference type="EMBL" id="KAJ5493656.1"/>
    </source>
</evidence>
<dbReference type="OrthoDB" id="2094832at2759"/>
<accession>A0A9W9XIJ9</accession>
<evidence type="ECO:0000256" key="1">
    <source>
        <dbReference type="ARBA" id="ARBA00005179"/>
    </source>
</evidence>
<dbReference type="EMBL" id="JAPWDS010000006">
    <property type="protein sequence ID" value="KAJ5493656.1"/>
    <property type="molecule type" value="Genomic_DNA"/>
</dbReference>
<keyword evidence="3" id="KW-0949">S-adenosyl-L-methionine</keyword>
<gene>
    <name evidence="5" type="ORF">N7463_009743</name>
</gene>
<reference evidence="5" key="2">
    <citation type="journal article" date="2023" name="IMA Fungus">
        <title>Comparative genomic study of the Penicillium genus elucidates a diverse pangenome and 15 lateral gene transfer events.</title>
        <authorList>
            <person name="Petersen C."/>
            <person name="Sorensen T."/>
            <person name="Nielsen M.R."/>
            <person name="Sondergaard T.E."/>
            <person name="Sorensen J.L."/>
            <person name="Fitzpatrick D.A."/>
            <person name="Frisvad J.C."/>
            <person name="Nielsen K.L."/>
        </authorList>
    </citation>
    <scope>NUCLEOTIDE SEQUENCE</scope>
    <source>
        <strain evidence="5">IBT 29495</strain>
    </source>
</reference>
<evidence type="ECO:0000256" key="4">
    <source>
        <dbReference type="ARBA" id="ARBA00038314"/>
    </source>
</evidence>
<evidence type="ECO:0000256" key="3">
    <source>
        <dbReference type="ARBA" id="ARBA00022691"/>
    </source>
</evidence>
<dbReference type="PANTHER" id="PTHR35897">
    <property type="entry name" value="METHYLTRANSFERASE AUSD"/>
    <property type="match status" value="1"/>
</dbReference>
<comment type="similarity">
    <text evidence="4">Belongs to the class I-like SAM-binding methyltransferase superfamily.</text>
</comment>
<reference evidence="5" key="1">
    <citation type="submission" date="2022-12" db="EMBL/GenBank/DDBJ databases">
        <authorList>
            <person name="Petersen C."/>
        </authorList>
    </citation>
    <scope>NUCLEOTIDE SEQUENCE</scope>
    <source>
        <strain evidence="5">IBT 29495</strain>
    </source>
</reference>
<dbReference type="GO" id="GO:0016740">
    <property type="term" value="F:transferase activity"/>
    <property type="evidence" value="ECO:0007669"/>
    <property type="project" value="UniProtKB-KW"/>
</dbReference>